<dbReference type="PANTHER" id="PTHR38035">
    <property type="entry name" value="UPF0070 PROTEIN YFGM"/>
    <property type="match status" value="1"/>
</dbReference>
<dbReference type="PATRIC" id="fig|45068.5.peg.1501"/>
<dbReference type="SUPFAM" id="SSF48452">
    <property type="entry name" value="TPR-like"/>
    <property type="match status" value="1"/>
</dbReference>
<evidence type="ECO:0000256" key="6">
    <source>
        <dbReference type="ARBA" id="ARBA00023186"/>
    </source>
</evidence>
<evidence type="ECO:0000256" key="3">
    <source>
        <dbReference type="ARBA" id="ARBA00022692"/>
    </source>
</evidence>
<dbReference type="PIRSF" id="PIRSF006170">
    <property type="entry name" value="YfgM"/>
    <property type="match status" value="1"/>
</dbReference>
<evidence type="ECO:0000256" key="5">
    <source>
        <dbReference type="ARBA" id="ARBA00023136"/>
    </source>
</evidence>
<dbReference type="InterPro" id="IPR018704">
    <property type="entry name" value="SecYEG/CpoB_TPR"/>
</dbReference>
<keyword evidence="5 9" id="KW-0472">Membrane</keyword>
<feature type="transmembrane region" description="Helical" evidence="9">
    <location>
        <begin position="21"/>
        <end position="42"/>
    </location>
</feature>
<gene>
    <name evidence="11" type="ORF">Llon_1390</name>
</gene>
<evidence type="ECO:0000313" key="11">
    <source>
        <dbReference type="EMBL" id="KTD21292.1"/>
    </source>
</evidence>
<evidence type="ECO:0000256" key="7">
    <source>
        <dbReference type="ARBA" id="ARBA00024197"/>
    </source>
</evidence>
<keyword evidence="3 9" id="KW-0812">Transmembrane</keyword>
<dbReference type="InterPro" id="IPR026039">
    <property type="entry name" value="YfgM"/>
</dbReference>
<dbReference type="Proteomes" id="UP000054997">
    <property type="component" value="Unassembled WGS sequence"/>
</dbReference>
<evidence type="ECO:0000256" key="4">
    <source>
        <dbReference type="ARBA" id="ARBA00022989"/>
    </source>
</evidence>
<dbReference type="RefSeq" id="WP_058529375.1">
    <property type="nucleotide sequence ID" value="NZ_CAAAHZ010000003.1"/>
</dbReference>
<comment type="subcellular location">
    <subcellularLocation>
        <location evidence="1">Cell membrane</location>
        <topology evidence="1">Single-pass type II membrane protein</topology>
    </subcellularLocation>
</comment>
<keyword evidence="6" id="KW-0143">Chaperone</keyword>
<accession>A0A0W0VMK4</accession>
<evidence type="ECO:0000256" key="9">
    <source>
        <dbReference type="SAM" id="Phobius"/>
    </source>
</evidence>
<evidence type="ECO:0000256" key="8">
    <source>
        <dbReference type="ARBA" id="ARBA00024235"/>
    </source>
</evidence>
<protein>
    <recommendedName>
        <fullName evidence="8">Ancillary SecYEG translocon subunit</fullName>
    </recommendedName>
</protein>
<keyword evidence="2" id="KW-1003">Cell membrane</keyword>
<reference evidence="11 12" key="1">
    <citation type="submission" date="2015-11" db="EMBL/GenBank/DDBJ databases">
        <title>Genomic analysis of 38 Legionella species identifies large and diverse effector repertoires.</title>
        <authorList>
            <person name="Burstein D."/>
            <person name="Amaro F."/>
            <person name="Zusman T."/>
            <person name="Lifshitz Z."/>
            <person name="Cohen O."/>
            <person name="Gilbert J.A."/>
            <person name="Pupko T."/>
            <person name="Shuman H.A."/>
            <person name="Segal G."/>
        </authorList>
    </citation>
    <scope>NUCLEOTIDE SEQUENCE [LARGE SCALE GENOMIC DNA]</scope>
    <source>
        <strain evidence="11 12">ATCC 49505</strain>
    </source>
</reference>
<keyword evidence="4 9" id="KW-1133">Transmembrane helix</keyword>
<dbReference type="STRING" id="45068.Llon_1390"/>
<dbReference type="GO" id="GO:0044877">
    <property type="term" value="F:protein-containing complex binding"/>
    <property type="evidence" value="ECO:0007669"/>
    <property type="project" value="InterPro"/>
</dbReference>
<feature type="domain" description="Ancillary SecYEG translocon subunit/Cell division coordinator CpoB TPR" evidence="10">
    <location>
        <begin position="15"/>
        <end position="208"/>
    </location>
</feature>
<dbReference type="EMBL" id="LNYK01000016">
    <property type="protein sequence ID" value="KTD21292.1"/>
    <property type="molecule type" value="Genomic_DNA"/>
</dbReference>
<dbReference type="InterPro" id="IPR011990">
    <property type="entry name" value="TPR-like_helical_dom_sf"/>
</dbReference>
<name>A0A0W0VMK4_9GAMM</name>
<dbReference type="Gene3D" id="1.25.40.10">
    <property type="entry name" value="Tetratricopeptide repeat domain"/>
    <property type="match status" value="1"/>
</dbReference>
<proteinExistence type="inferred from homology"/>
<organism evidence="11 12">
    <name type="scientific">Legionella londiniensis</name>
    <dbReference type="NCBI Taxonomy" id="45068"/>
    <lineage>
        <taxon>Bacteria</taxon>
        <taxon>Pseudomonadati</taxon>
        <taxon>Pseudomonadota</taxon>
        <taxon>Gammaproteobacteria</taxon>
        <taxon>Legionellales</taxon>
        <taxon>Legionellaceae</taxon>
        <taxon>Legionella</taxon>
    </lineage>
</organism>
<comment type="similarity">
    <text evidence="7">Belongs to the YfgM family.</text>
</comment>
<dbReference type="AlphaFoldDB" id="A0A0W0VMK4"/>
<keyword evidence="12" id="KW-1185">Reference proteome</keyword>
<evidence type="ECO:0000313" key="12">
    <source>
        <dbReference type="Proteomes" id="UP000054997"/>
    </source>
</evidence>
<sequence length="224" mass="25550">MSVYMTEEEQIEAIKKWWQKYNNIIIIAVSLILLATAAYKYWHWHQEKIDKLASNTYEHLLIAYSNQDNKSIQSYANQLIKEYNGTVYADVAHLTLAKLMVTRLKYEKAQEHLQFVAANSKMPALRQIAKIRTARLLLAQKSYEKALNELDQTVDTTYLPLINEIKGDVYAASGQLPQAAASYQQALKAAETQDLGNIFLEMKTNEMAALTQSQKRDDKTLSVG</sequence>
<dbReference type="OrthoDB" id="9789675at2"/>
<dbReference type="Pfam" id="PF09976">
    <property type="entry name" value="TPR_21"/>
    <property type="match status" value="1"/>
</dbReference>
<dbReference type="PANTHER" id="PTHR38035:SF1">
    <property type="entry name" value="ANCILLARY SECYEG TRANSLOCON SUBUNIT"/>
    <property type="match status" value="1"/>
</dbReference>
<evidence type="ECO:0000256" key="2">
    <source>
        <dbReference type="ARBA" id="ARBA00022475"/>
    </source>
</evidence>
<dbReference type="GO" id="GO:0005886">
    <property type="term" value="C:plasma membrane"/>
    <property type="evidence" value="ECO:0007669"/>
    <property type="project" value="UniProtKB-SubCell"/>
</dbReference>
<comment type="caution">
    <text evidence="11">The sequence shown here is derived from an EMBL/GenBank/DDBJ whole genome shotgun (WGS) entry which is preliminary data.</text>
</comment>
<evidence type="ECO:0000256" key="1">
    <source>
        <dbReference type="ARBA" id="ARBA00004401"/>
    </source>
</evidence>
<evidence type="ECO:0000259" key="10">
    <source>
        <dbReference type="Pfam" id="PF09976"/>
    </source>
</evidence>